<proteinExistence type="predicted"/>
<dbReference type="InterPro" id="IPR023204">
    <property type="entry name" value="SP1917_dom_sf"/>
</dbReference>
<dbReference type="OrthoDB" id="3192540at2"/>
<gene>
    <name evidence="1" type="ORF">AWC16_14355</name>
</gene>
<keyword evidence="2" id="KW-1185">Reference proteome</keyword>
<dbReference type="Pfam" id="PF09966">
    <property type="entry name" value="DUF2200"/>
    <property type="match status" value="1"/>
</dbReference>
<dbReference type="AlphaFoldDB" id="A0A1X1YHN5"/>
<dbReference type="RefSeq" id="WP_085265170.1">
    <property type="nucleotide sequence ID" value="NZ_LQPG01000022.1"/>
</dbReference>
<protein>
    <recommendedName>
        <fullName evidence="3">DUF2200 domain-containing protein</fullName>
    </recommendedName>
</protein>
<dbReference type="STRING" id="1108812.AWC16_14355"/>
<reference evidence="1 2" key="1">
    <citation type="submission" date="2016-01" db="EMBL/GenBank/DDBJ databases">
        <title>The new phylogeny of the genus Mycobacterium.</title>
        <authorList>
            <person name="Tarcisio F."/>
            <person name="Conor M."/>
            <person name="Antonella G."/>
            <person name="Elisabetta G."/>
            <person name="Giulia F.S."/>
            <person name="Sara T."/>
            <person name="Anna F."/>
            <person name="Clotilde B."/>
            <person name="Roberto B."/>
            <person name="Veronica D.S."/>
            <person name="Fabio R."/>
            <person name="Monica P."/>
            <person name="Olivier J."/>
            <person name="Enrico T."/>
            <person name="Nicola S."/>
        </authorList>
    </citation>
    <scope>NUCLEOTIDE SEQUENCE [LARGE SCALE GENOMIC DNA]</scope>
    <source>
        <strain evidence="1 2">DSM 45394</strain>
    </source>
</reference>
<dbReference type="PIRSF" id="PIRSF033199">
    <property type="entry name" value="UCP033199"/>
    <property type="match status" value="1"/>
</dbReference>
<dbReference type="Proteomes" id="UP000193866">
    <property type="component" value="Unassembled WGS sequence"/>
</dbReference>
<dbReference type="InterPro" id="IPR014580">
    <property type="entry name" value="UCP033199"/>
</dbReference>
<dbReference type="EMBL" id="LQPG01000022">
    <property type="protein sequence ID" value="ORW10540.1"/>
    <property type="molecule type" value="Genomic_DNA"/>
</dbReference>
<comment type="caution">
    <text evidence="1">The sequence shown here is derived from an EMBL/GenBank/DDBJ whole genome shotgun (WGS) entry which is preliminary data.</text>
</comment>
<evidence type="ECO:0008006" key="3">
    <source>
        <dbReference type="Google" id="ProtNLM"/>
    </source>
</evidence>
<accession>A0A1X1YHN5</accession>
<name>A0A1X1YHN5_9MYCO</name>
<evidence type="ECO:0000313" key="2">
    <source>
        <dbReference type="Proteomes" id="UP000193866"/>
    </source>
</evidence>
<sequence length="117" mass="13429">MAKPRIYTIDFASVYPMYVAKAEKKGRTKQDVDEIIRWLTGYSQAELETQLEKHPDLEAFYAAAPQTNPNRNLITGTICGIRVEDIEDPTVQEIRYLDKLIDELARGKAMEKILRKA</sequence>
<evidence type="ECO:0000313" key="1">
    <source>
        <dbReference type="EMBL" id="ORW10540.1"/>
    </source>
</evidence>
<dbReference type="Gene3D" id="1.10.8.290">
    <property type="entry name" value="uncharacterized protein sp1917 domain"/>
    <property type="match status" value="1"/>
</dbReference>
<organism evidence="1 2">
    <name type="scientific">Mycolicibacter longobardus</name>
    <dbReference type="NCBI Taxonomy" id="1108812"/>
    <lineage>
        <taxon>Bacteria</taxon>
        <taxon>Bacillati</taxon>
        <taxon>Actinomycetota</taxon>
        <taxon>Actinomycetes</taxon>
        <taxon>Mycobacteriales</taxon>
        <taxon>Mycobacteriaceae</taxon>
        <taxon>Mycolicibacter</taxon>
    </lineage>
</organism>